<dbReference type="RefSeq" id="WP_127511551.1">
    <property type="nucleotide sequence ID" value="NZ_CP093326.1"/>
</dbReference>
<dbReference type="Gene3D" id="2.60.120.10">
    <property type="entry name" value="Jelly Rolls"/>
    <property type="match status" value="1"/>
</dbReference>
<keyword evidence="3" id="KW-1185">Reference proteome</keyword>
<dbReference type="SUPFAM" id="SSF51182">
    <property type="entry name" value="RmlC-like cupins"/>
    <property type="match status" value="1"/>
</dbReference>
<organism evidence="2 3">
    <name type="scientific">Arthrobacter sulfonylureivorans</name>
    <dbReference type="NCBI Taxonomy" id="2486855"/>
    <lineage>
        <taxon>Bacteria</taxon>
        <taxon>Bacillati</taxon>
        <taxon>Actinomycetota</taxon>
        <taxon>Actinomycetes</taxon>
        <taxon>Micrococcales</taxon>
        <taxon>Micrococcaceae</taxon>
        <taxon>Arthrobacter</taxon>
    </lineage>
</organism>
<evidence type="ECO:0000313" key="3">
    <source>
        <dbReference type="Proteomes" id="UP000829069"/>
    </source>
</evidence>
<dbReference type="InterPro" id="IPR011051">
    <property type="entry name" value="RmlC_Cupin_sf"/>
</dbReference>
<evidence type="ECO:0000259" key="1">
    <source>
        <dbReference type="Pfam" id="PF07883"/>
    </source>
</evidence>
<feature type="domain" description="Cupin type-2" evidence="1">
    <location>
        <begin position="37"/>
        <end position="96"/>
    </location>
</feature>
<accession>A0ABY3WFH7</accession>
<protein>
    <submittedName>
        <fullName evidence="2">Cupin domain-containing protein</fullName>
    </submittedName>
</protein>
<dbReference type="EMBL" id="CP093326">
    <property type="protein sequence ID" value="UNK47303.1"/>
    <property type="molecule type" value="Genomic_DNA"/>
</dbReference>
<sequence>MTYKTLSFAGLRPAAGAAVFHGSEHGAHASFFVNSRGAERHRHPYEEIFVLLDGEIDFTIDGESGHATSETVIVIPAHTWHEFTATTADGVKMVNIHPVAQMQTEWAR</sequence>
<dbReference type="Pfam" id="PF07883">
    <property type="entry name" value="Cupin_2"/>
    <property type="match status" value="1"/>
</dbReference>
<gene>
    <name evidence="2" type="ORF">MNQ99_08195</name>
</gene>
<evidence type="ECO:0000313" key="2">
    <source>
        <dbReference type="EMBL" id="UNK47303.1"/>
    </source>
</evidence>
<proteinExistence type="predicted"/>
<name>A0ABY3WFH7_9MICC</name>
<dbReference type="InterPro" id="IPR013096">
    <property type="entry name" value="Cupin_2"/>
</dbReference>
<dbReference type="Proteomes" id="UP000829069">
    <property type="component" value="Chromosome"/>
</dbReference>
<reference evidence="2 3" key="1">
    <citation type="submission" date="2022-03" db="EMBL/GenBank/DDBJ databases">
        <title>Isotopic signatures of nitrous oxide derived from detoxification processes.</title>
        <authorList>
            <person name="Behrendt U."/>
            <person name="Buchen C."/>
            <person name="Well R."/>
            <person name="Ulrich A."/>
            <person name="Rohe L."/>
            <person name="Kolb S."/>
            <person name="Schloter M."/>
            <person name="Horn M.A."/>
            <person name="Augustin J."/>
        </authorList>
    </citation>
    <scope>NUCLEOTIDE SEQUENCE [LARGE SCALE GENOMIC DNA]</scope>
    <source>
        <strain evidence="2 3">S4-C24</strain>
    </source>
</reference>
<dbReference type="InterPro" id="IPR014710">
    <property type="entry name" value="RmlC-like_jellyroll"/>
</dbReference>